<comment type="subunit">
    <text evidence="10">The Tat system comprises two distinct complexes: a TatABC complex, containing multiple copies of TatA, TatB and TatC subunits, and a separate TatA complex, containing only TatA subunits. Substrates initially bind to the TatABC complex, which probably triggers association of the separate TatA complex to form the active translocon.</text>
</comment>
<dbReference type="GO" id="GO:0033281">
    <property type="term" value="C:TAT protein transport complex"/>
    <property type="evidence" value="ECO:0007669"/>
    <property type="project" value="UniProtKB-UniRule"/>
</dbReference>
<accession>A0A1L1PB59</accession>
<evidence type="ECO:0000256" key="1">
    <source>
        <dbReference type="ARBA" id="ARBA00004167"/>
    </source>
</evidence>
<sequence>MIDLGISKLALIGAVALVVIGPEKLPRVARTVGALLGKAQRYVADVKAEVNRSMELEELKKMKDSVETAARDVQSSVQDTTNEFEKSWSDATAGLEGDTLREPTEADVMRSIGQPVYPVYTRPKKNFRLKQKAVPQWFKARTGVRTRTQSGAARVARFRPRPSNPSR</sequence>
<keyword evidence="3 10" id="KW-1003">Cell membrane</keyword>
<evidence type="ECO:0000256" key="8">
    <source>
        <dbReference type="ARBA" id="ARBA00023010"/>
    </source>
</evidence>
<keyword evidence="4" id="KW-0997">Cell inner membrane</keyword>
<reference evidence="13" key="1">
    <citation type="submission" date="2014-11" db="EMBL/GenBank/DDBJ databases">
        <title>Draft genome sequence of Hydrogenophaga intermedia S1.</title>
        <authorList>
            <person name="Gan H.M."/>
            <person name="Chew T.H."/>
            <person name="Stolz A."/>
        </authorList>
    </citation>
    <scope>NUCLEOTIDE SEQUENCE [LARGE SCALE GENOMIC DNA]</scope>
    <source>
        <strain evidence="13">S1</strain>
    </source>
</reference>
<comment type="function">
    <text evidence="10">Part of the twin-arginine translocation (Tat) system that transports large folded proteins containing a characteristic twin-arginine motif in their signal peptide across membranes. Together with TatC, TatB is part of a receptor directly interacting with Tat signal peptides. TatB may form an oligomeric binding site that transiently accommodates folded Tat precursor proteins before their translocation.</text>
</comment>
<dbReference type="Proteomes" id="UP000028878">
    <property type="component" value="Unassembled WGS sequence"/>
</dbReference>
<keyword evidence="5 10" id="KW-0812">Transmembrane</keyword>
<evidence type="ECO:0000256" key="6">
    <source>
        <dbReference type="ARBA" id="ARBA00022927"/>
    </source>
</evidence>
<dbReference type="EMBL" id="CCAE010000002">
    <property type="protein sequence ID" value="CDN86014.1"/>
    <property type="molecule type" value="Genomic_DNA"/>
</dbReference>
<evidence type="ECO:0000313" key="13">
    <source>
        <dbReference type="Proteomes" id="UP000028878"/>
    </source>
</evidence>
<evidence type="ECO:0000256" key="7">
    <source>
        <dbReference type="ARBA" id="ARBA00022989"/>
    </source>
</evidence>
<dbReference type="PANTHER" id="PTHR33162">
    <property type="entry name" value="SEC-INDEPENDENT PROTEIN TRANSLOCASE PROTEIN TATA, CHLOROPLASTIC"/>
    <property type="match status" value="1"/>
</dbReference>
<evidence type="ECO:0000256" key="10">
    <source>
        <dbReference type="HAMAP-Rule" id="MF_00237"/>
    </source>
</evidence>
<keyword evidence="2 10" id="KW-0813">Transport</keyword>
<dbReference type="Gene3D" id="1.20.5.3310">
    <property type="match status" value="1"/>
</dbReference>
<dbReference type="RefSeq" id="WP_009516485.1">
    <property type="nucleotide sequence ID" value="NZ_CCAE010000002.1"/>
</dbReference>
<evidence type="ECO:0000256" key="3">
    <source>
        <dbReference type="ARBA" id="ARBA00022475"/>
    </source>
</evidence>
<evidence type="ECO:0000256" key="5">
    <source>
        <dbReference type="ARBA" id="ARBA00022692"/>
    </source>
</evidence>
<dbReference type="Pfam" id="PF02416">
    <property type="entry name" value="TatA_B_E"/>
    <property type="match status" value="1"/>
</dbReference>
<evidence type="ECO:0000256" key="9">
    <source>
        <dbReference type="ARBA" id="ARBA00023136"/>
    </source>
</evidence>
<dbReference type="AlphaFoldDB" id="A0A1L1PB59"/>
<keyword evidence="8 10" id="KW-0811">Translocation</keyword>
<dbReference type="PRINTS" id="PR01506">
    <property type="entry name" value="TATBPROTEIN"/>
</dbReference>
<feature type="region of interest" description="Disordered" evidence="11">
    <location>
        <begin position="70"/>
        <end position="101"/>
    </location>
</feature>
<evidence type="ECO:0000256" key="11">
    <source>
        <dbReference type="SAM" id="MobiDB-lite"/>
    </source>
</evidence>
<protein>
    <recommendedName>
        <fullName evidence="10">Sec-independent protein translocase protein TatB</fullName>
    </recommendedName>
</protein>
<dbReference type="InterPro" id="IPR018448">
    <property type="entry name" value="TatB"/>
</dbReference>
<feature type="region of interest" description="Disordered" evidence="11">
    <location>
        <begin position="143"/>
        <end position="167"/>
    </location>
</feature>
<keyword evidence="13" id="KW-1185">Reference proteome</keyword>
<proteinExistence type="inferred from homology"/>
<keyword evidence="6 10" id="KW-0653">Protein transport</keyword>
<gene>
    <name evidence="10 12" type="primary">tatB</name>
    <name evidence="12" type="ORF">BN948_00412</name>
</gene>
<organism evidence="12 13">
    <name type="scientific">Hydrogenophaga intermedia</name>
    <dbReference type="NCBI Taxonomy" id="65786"/>
    <lineage>
        <taxon>Bacteria</taxon>
        <taxon>Pseudomonadati</taxon>
        <taxon>Pseudomonadota</taxon>
        <taxon>Betaproteobacteria</taxon>
        <taxon>Burkholderiales</taxon>
        <taxon>Comamonadaceae</taxon>
        <taxon>Hydrogenophaga</taxon>
    </lineage>
</organism>
<dbReference type="PANTHER" id="PTHR33162:SF1">
    <property type="entry name" value="SEC-INDEPENDENT PROTEIN TRANSLOCASE PROTEIN TATA, CHLOROPLASTIC"/>
    <property type="match status" value="1"/>
</dbReference>
<dbReference type="GO" id="GO:0008320">
    <property type="term" value="F:protein transmembrane transporter activity"/>
    <property type="evidence" value="ECO:0007669"/>
    <property type="project" value="UniProtKB-UniRule"/>
</dbReference>
<evidence type="ECO:0000256" key="4">
    <source>
        <dbReference type="ARBA" id="ARBA00022519"/>
    </source>
</evidence>
<comment type="subcellular location">
    <subcellularLocation>
        <location evidence="10">Cell membrane</location>
        <topology evidence="10">Single-pass membrane protein</topology>
    </subcellularLocation>
    <subcellularLocation>
        <location evidence="1">Membrane</location>
        <topology evidence="1">Single-pass membrane protein</topology>
    </subcellularLocation>
</comment>
<dbReference type="InterPro" id="IPR003369">
    <property type="entry name" value="TatA/B/E"/>
</dbReference>
<evidence type="ECO:0000256" key="2">
    <source>
        <dbReference type="ARBA" id="ARBA00022448"/>
    </source>
</evidence>
<evidence type="ECO:0000313" key="12">
    <source>
        <dbReference type="EMBL" id="CDN86014.1"/>
    </source>
</evidence>
<dbReference type="NCBIfam" id="TIGR01410">
    <property type="entry name" value="tatB"/>
    <property type="match status" value="1"/>
</dbReference>
<comment type="similarity">
    <text evidence="10">Belongs to the TatB family.</text>
</comment>
<keyword evidence="9 10" id="KW-0472">Membrane</keyword>
<keyword evidence="7 10" id="KW-1133">Transmembrane helix</keyword>
<name>A0A1L1PB59_HYDIT</name>
<dbReference type="HAMAP" id="MF_00237">
    <property type="entry name" value="TatB"/>
    <property type="match status" value="1"/>
</dbReference>
<dbReference type="GO" id="GO:0043953">
    <property type="term" value="P:protein transport by the Tat complex"/>
    <property type="evidence" value="ECO:0007669"/>
    <property type="project" value="UniProtKB-UniRule"/>
</dbReference>